<feature type="compositionally biased region" description="Basic and acidic residues" evidence="1">
    <location>
        <begin position="104"/>
        <end position="124"/>
    </location>
</feature>
<comment type="caution">
    <text evidence="2">The sequence shown here is derived from an EMBL/GenBank/DDBJ whole genome shotgun (WGS) entry which is preliminary data.</text>
</comment>
<feature type="compositionally biased region" description="Low complexity" evidence="1">
    <location>
        <begin position="268"/>
        <end position="296"/>
    </location>
</feature>
<dbReference type="AlphaFoldDB" id="A0A9P6D666"/>
<evidence type="ECO:0000313" key="3">
    <source>
        <dbReference type="Proteomes" id="UP000807469"/>
    </source>
</evidence>
<reference evidence="2" key="1">
    <citation type="submission" date="2020-11" db="EMBL/GenBank/DDBJ databases">
        <authorList>
            <consortium name="DOE Joint Genome Institute"/>
            <person name="Ahrendt S."/>
            <person name="Riley R."/>
            <person name="Andreopoulos W."/>
            <person name="Labutti K."/>
            <person name="Pangilinan J."/>
            <person name="Ruiz-Duenas F.J."/>
            <person name="Barrasa J.M."/>
            <person name="Sanchez-Garcia M."/>
            <person name="Camarero S."/>
            <person name="Miyauchi S."/>
            <person name="Serrano A."/>
            <person name="Linde D."/>
            <person name="Babiker R."/>
            <person name="Drula E."/>
            <person name="Ayuso-Fernandez I."/>
            <person name="Pacheco R."/>
            <person name="Padilla G."/>
            <person name="Ferreira P."/>
            <person name="Barriuso J."/>
            <person name="Kellner H."/>
            <person name="Castanera R."/>
            <person name="Alfaro M."/>
            <person name="Ramirez L."/>
            <person name="Pisabarro A.G."/>
            <person name="Kuo A."/>
            <person name="Tritt A."/>
            <person name="Lipzen A."/>
            <person name="He G."/>
            <person name="Yan M."/>
            <person name="Ng V."/>
            <person name="Cullen D."/>
            <person name="Martin F."/>
            <person name="Rosso M.-N."/>
            <person name="Henrissat B."/>
            <person name="Hibbett D."/>
            <person name="Martinez A.T."/>
            <person name="Grigoriev I.V."/>
        </authorList>
    </citation>
    <scope>NUCLEOTIDE SEQUENCE</scope>
    <source>
        <strain evidence="2">CIRM-BRFM 674</strain>
    </source>
</reference>
<feature type="region of interest" description="Disordered" evidence="1">
    <location>
        <begin position="229"/>
        <end position="386"/>
    </location>
</feature>
<dbReference type="EMBL" id="MU155136">
    <property type="protein sequence ID" value="KAF9485274.1"/>
    <property type="molecule type" value="Genomic_DNA"/>
</dbReference>
<protein>
    <submittedName>
        <fullName evidence="2">Uncharacterized protein</fullName>
    </submittedName>
</protein>
<gene>
    <name evidence="2" type="ORF">BDN70DRAFT_627307</name>
</gene>
<feature type="compositionally biased region" description="Polar residues" evidence="1">
    <location>
        <begin position="140"/>
        <end position="155"/>
    </location>
</feature>
<dbReference type="OrthoDB" id="3268641at2759"/>
<feature type="compositionally biased region" description="Polar residues" evidence="1">
    <location>
        <begin position="82"/>
        <end position="103"/>
    </location>
</feature>
<organism evidence="2 3">
    <name type="scientific">Pholiota conissans</name>
    <dbReference type="NCBI Taxonomy" id="109636"/>
    <lineage>
        <taxon>Eukaryota</taxon>
        <taxon>Fungi</taxon>
        <taxon>Dikarya</taxon>
        <taxon>Basidiomycota</taxon>
        <taxon>Agaricomycotina</taxon>
        <taxon>Agaricomycetes</taxon>
        <taxon>Agaricomycetidae</taxon>
        <taxon>Agaricales</taxon>
        <taxon>Agaricineae</taxon>
        <taxon>Strophariaceae</taxon>
        <taxon>Pholiota</taxon>
    </lineage>
</organism>
<keyword evidence="3" id="KW-1185">Reference proteome</keyword>
<feature type="compositionally biased region" description="Polar residues" evidence="1">
    <location>
        <begin position="342"/>
        <end position="355"/>
    </location>
</feature>
<feature type="region of interest" description="Disordered" evidence="1">
    <location>
        <begin position="45"/>
        <end position="215"/>
    </location>
</feature>
<feature type="compositionally biased region" description="Basic and acidic residues" evidence="1">
    <location>
        <begin position="15"/>
        <end position="25"/>
    </location>
</feature>
<feature type="compositionally biased region" description="Low complexity" evidence="1">
    <location>
        <begin position="304"/>
        <end position="316"/>
    </location>
</feature>
<dbReference type="Proteomes" id="UP000807469">
    <property type="component" value="Unassembled WGS sequence"/>
</dbReference>
<feature type="compositionally biased region" description="Gly residues" evidence="1">
    <location>
        <begin position="452"/>
        <end position="467"/>
    </location>
</feature>
<name>A0A9P6D666_9AGAR</name>
<feature type="compositionally biased region" description="Basic and acidic residues" evidence="1">
    <location>
        <begin position="45"/>
        <end position="62"/>
    </location>
</feature>
<proteinExistence type="predicted"/>
<sequence length="475" mass="52224">MKKKRDQKSNFLRQEQLRRAKEEAEIRRQLEQEAIRFQQEALEKERSRLASEKERREKEKTMYAESLAATRARRELSRTGGLVSSNMSNPNSLLVPSASSTSLRDTERNKPPPSEPRRSSRLPHDAPPSLSIPRREASEFASQLNMPASFTTNHFSDSSSPDSSRPSSLAYSPSSPSYPYSRPPSTYSAHTSSSEDVRHQSGSKRNSLAASSTAPMYARAPMIASYPTWSGSNPHIQYIPPVPPFPDYVTDMPLLPPTAPFMKHSRQRSPSSSSRKDSSPAPSTQSSRRGSFNSSSDHVNTVAPKSSGSSLRAPSLSPRPPQQRHASTPTKPTHERRPSGESRMTSHTQRSSNTHRQQQPQMRPPLPSSHSHSSPARGRPEQPAWTQVQAQYMQAAGNPWMTGMPVMVPVSPAMYMGMPVYQYPLMPVMGGQMVLNPTQGMPLAMGGDQRRGSGGTPGEGSTTGGGRSQMHGIIS</sequence>
<evidence type="ECO:0000256" key="1">
    <source>
        <dbReference type="SAM" id="MobiDB-lite"/>
    </source>
</evidence>
<accession>A0A9P6D666</accession>
<evidence type="ECO:0000313" key="2">
    <source>
        <dbReference type="EMBL" id="KAF9485274.1"/>
    </source>
</evidence>
<feature type="compositionally biased region" description="Low complexity" evidence="1">
    <location>
        <begin position="156"/>
        <end position="189"/>
    </location>
</feature>
<feature type="region of interest" description="Disordered" evidence="1">
    <location>
        <begin position="1"/>
        <end position="25"/>
    </location>
</feature>
<feature type="region of interest" description="Disordered" evidence="1">
    <location>
        <begin position="448"/>
        <end position="475"/>
    </location>
</feature>
<feature type="compositionally biased region" description="Polar residues" evidence="1">
    <location>
        <begin position="203"/>
        <end position="214"/>
    </location>
</feature>